<protein>
    <submittedName>
        <fullName evidence="1">N-formylglutamate amidohydrolase</fullName>
    </submittedName>
</protein>
<dbReference type="AlphaFoldDB" id="A0A1J5PLX7"/>
<sequence>MPISPYDLYPATAPRSCVIYSSPHSGRDYPAEFLASSVLDAQVIRSSEDAFVDLLFADAPRYGAPLLTARAPRAWLDLNRARDELDPAVIEDVPRPSLNPRISAGLGVIPRVVSNGRAIYCGKISLAEAEARIASHWLPYHAQLLALMAEATALHGRAVLIDCHSMPHEAIDTFATAGRVKPQIVLGDRYGAAASSDIVDQIEAAFVAEGLQVARNAPFAGAYITQAYGRPSRGQHVVQIEIDRALYMDEATVAPHCGFEAFRAAINRVMAAVGRDRDQVPLAAE</sequence>
<dbReference type="GO" id="GO:0016787">
    <property type="term" value="F:hydrolase activity"/>
    <property type="evidence" value="ECO:0007669"/>
    <property type="project" value="UniProtKB-KW"/>
</dbReference>
<dbReference type="Gene3D" id="3.40.630.40">
    <property type="entry name" value="Zn-dependent exopeptidases"/>
    <property type="match status" value="1"/>
</dbReference>
<gene>
    <name evidence="1" type="ORF">GALL_498420</name>
</gene>
<proteinExistence type="predicted"/>
<accession>A0A1J5PLX7</accession>
<dbReference type="InterPro" id="IPR007709">
    <property type="entry name" value="N-FG_amidohydro"/>
</dbReference>
<dbReference type="Pfam" id="PF05013">
    <property type="entry name" value="FGase"/>
    <property type="match status" value="1"/>
</dbReference>
<dbReference type="EMBL" id="MLJW01005231">
    <property type="protein sequence ID" value="OIQ68564.1"/>
    <property type="molecule type" value="Genomic_DNA"/>
</dbReference>
<name>A0A1J5PLX7_9ZZZZ</name>
<reference evidence="1" key="1">
    <citation type="submission" date="2016-10" db="EMBL/GenBank/DDBJ databases">
        <title>Sequence of Gallionella enrichment culture.</title>
        <authorList>
            <person name="Poehlein A."/>
            <person name="Muehling M."/>
            <person name="Daniel R."/>
        </authorList>
    </citation>
    <scope>NUCLEOTIDE SEQUENCE</scope>
</reference>
<keyword evidence="1" id="KW-0378">Hydrolase</keyword>
<comment type="caution">
    <text evidence="1">The sequence shown here is derived from an EMBL/GenBank/DDBJ whole genome shotgun (WGS) entry which is preliminary data.</text>
</comment>
<evidence type="ECO:0000313" key="1">
    <source>
        <dbReference type="EMBL" id="OIQ68564.1"/>
    </source>
</evidence>
<dbReference type="SUPFAM" id="SSF53187">
    <property type="entry name" value="Zn-dependent exopeptidases"/>
    <property type="match status" value="1"/>
</dbReference>
<organism evidence="1">
    <name type="scientific">mine drainage metagenome</name>
    <dbReference type="NCBI Taxonomy" id="410659"/>
    <lineage>
        <taxon>unclassified sequences</taxon>
        <taxon>metagenomes</taxon>
        <taxon>ecological metagenomes</taxon>
    </lineage>
</organism>